<feature type="domain" description="DUF7824" evidence="2">
    <location>
        <begin position="407"/>
        <end position="654"/>
    </location>
</feature>
<evidence type="ECO:0000313" key="5">
    <source>
        <dbReference type="Proteomes" id="UP001324270"/>
    </source>
</evidence>
<comment type="caution">
    <text evidence="4">The sequence shown here is derived from an EMBL/GenBank/DDBJ whole genome shotgun (WGS) entry which is preliminary data.</text>
</comment>
<organism evidence="4 5">
    <name type="scientific">Capnocytophaga gingivalis</name>
    <dbReference type="NCBI Taxonomy" id="1017"/>
    <lineage>
        <taxon>Bacteria</taxon>
        <taxon>Pseudomonadati</taxon>
        <taxon>Bacteroidota</taxon>
        <taxon>Flavobacteriia</taxon>
        <taxon>Flavobacteriales</taxon>
        <taxon>Flavobacteriaceae</taxon>
        <taxon>Capnocytophaga</taxon>
    </lineage>
</organism>
<dbReference type="Pfam" id="PF25148">
    <property type="entry name" value="DUF7824"/>
    <property type="match status" value="1"/>
</dbReference>
<evidence type="ECO:0000259" key="3">
    <source>
        <dbReference type="Pfam" id="PF25149"/>
    </source>
</evidence>
<reference evidence="4 5" key="1">
    <citation type="submission" date="2023-12" db="EMBL/GenBank/DDBJ databases">
        <title>Genomic sequences of Capnocytophaga and Parvimonas strains.</title>
        <authorList>
            <person name="Watt R.M."/>
            <person name="Wang M."/>
            <person name="Yang T."/>
            <person name="Tong W.M."/>
        </authorList>
    </citation>
    <scope>NUCLEOTIDE SEQUENCE [LARGE SCALE GENOMIC DNA]</scope>
    <source>
        <strain evidence="4 5">CCUG 13156</strain>
    </source>
</reference>
<keyword evidence="5" id="KW-1185">Reference proteome</keyword>
<dbReference type="InterPro" id="IPR045472">
    <property type="entry name" value="DUF6493"/>
</dbReference>
<dbReference type="Proteomes" id="UP001324270">
    <property type="component" value="Unassembled WGS sequence"/>
</dbReference>
<dbReference type="InterPro" id="IPR056727">
    <property type="entry name" value="DUF7825"/>
</dbReference>
<evidence type="ECO:0000259" key="1">
    <source>
        <dbReference type="Pfam" id="PF20103"/>
    </source>
</evidence>
<proteinExistence type="predicted"/>
<feature type="domain" description="DUF6493" evidence="1">
    <location>
        <begin position="200"/>
        <end position="302"/>
    </location>
</feature>
<accession>A0ABU5Y8Y8</accession>
<protein>
    <submittedName>
        <fullName evidence="4">DUF6493 family protein</fullName>
    </submittedName>
</protein>
<name>A0ABU5Y8Y8_9FLAO</name>
<feature type="domain" description="DUF7825" evidence="3">
    <location>
        <begin position="700"/>
        <end position="873"/>
    </location>
</feature>
<dbReference type="InterPro" id="IPR056726">
    <property type="entry name" value="DUF7824"/>
</dbReference>
<evidence type="ECO:0000259" key="2">
    <source>
        <dbReference type="Pfam" id="PF25148"/>
    </source>
</evidence>
<dbReference type="EMBL" id="JAYKBV010000007">
    <property type="protein sequence ID" value="MEB3040399.1"/>
    <property type="molecule type" value="Genomic_DNA"/>
</dbReference>
<gene>
    <name evidence="4" type="ORF">VJJ49_06785</name>
</gene>
<dbReference type="Pfam" id="PF25149">
    <property type="entry name" value="DUF7825"/>
    <property type="match status" value="1"/>
</dbReference>
<dbReference type="Pfam" id="PF20103">
    <property type="entry name" value="DUF6493"/>
    <property type="match status" value="1"/>
</dbReference>
<sequence>MPPTLLSAIKAHDFTAIRTICFGLSEEERQELKSYFARKNFNFIFREVLEKEKRYHFSNKELAIISYTIMCVCNTLEEVRKIETFQNIEPYIKGNYYYFLSSLEDEVLLDFVQTPQGAYMIEGIQLMYKDNPLEMSFQILWSVYKAGYIPLNEGVFIQRMYDLNWFKADEHLTKYLLKHPETVVLFPSVPAYIQDTIFTTEEWKKIYHTLNKKGYLTNKNAILHAFIEALLNPWKKTVLDMYCRWIETLEPSHQELLSNQHTLFALLSSDKTSVVNFVMKLIKEISNEKDFDFQAFADNFALCFTTQKIAKSQLIGLGILENNYKKQAPTNPDYREQLAVLFTVPDTQLQEKVANLLTTYFNHEGLPEVIAPYRDYLKGKAQDLFQSLPSLNSSENSENSQTAREARTPRTWDDLLFLIGDCIRERSPLVLDLFFEGLNQLQAQIPADYPEQVKPYLKQFLSNERAVTSLFYQFLDSWCSQSPIPLVYNTNKEWNELQELYKEKKYSQAEKFYKLREIHVSANKAKKIFPFFFNKIACTLQKLKEKDPLPFISTPTHAPFYIEPLTFLERIIQYEKAGKTPMQEDVIIGLNRLLPTEITEAQKQLALSLTGDYTPALQYYFEVNKQIAVTDATRVLWGQVLRLKDIDGVFPELEIPQKPNLQGLVRPFYLKYEVELTKINGVERNKIILEDNWDKKHSTYSYYNELGANYYNVSPMGKVIDEDIEYELSLNPRYIDGWLCKYLLTYTQGMDSESLSEATRVMSLLLQYNLPIYHGGWLMVATCLLAERKPLRDLAAEYILLSLQKGETLSYLAEAIGTLLAHKYAPIARFVEFLDLPTRDPKVKDFQKAVVEAYLPLAEKQEKKPTNHKKLVEFNR</sequence>
<evidence type="ECO:0000313" key="4">
    <source>
        <dbReference type="EMBL" id="MEB3040399.1"/>
    </source>
</evidence>